<evidence type="ECO:0000256" key="1">
    <source>
        <dbReference type="SAM" id="Coils"/>
    </source>
</evidence>
<evidence type="ECO:0008006" key="4">
    <source>
        <dbReference type="Google" id="ProtNLM"/>
    </source>
</evidence>
<dbReference type="AlphaFoldDB" id="A0A089LAH7"/>
<dbReference type="Proteomes" id="UP000029518">
    <property type="component" value="Chromosome"/>
</dbReference>
<protein>
    <recommendedName>
        <fullName evidence="4">DUF1657 domain-containing protein</fullName>
    </recommendedName>
</protein>
<gene>
    <name evidence="2" type="ORF">PBOR_17190</name>
</gene>
<keyword evidence="3" id="KW-1185">Reference proteome</keyword>
<sequence length="68" mass="7582">MTVASQVKTCVASLKSAQASLEQFAMETQNEEAKTLFTNAAEQTQQIVQQVEGRVTEIEKEEPQYKGF</sequence>
<feature type="coiled-coil region" evidence="1">
    <location>
        <begin position="14"/>
        <end position="61"/>
    </location>
</feature>
<keyword evidence="1" id="KW-0175">Coiled coil</keyword>
<dbReference type="Pfam" id="PF07870">
    <property type="entry name" value="DUF1657"/>
    <property type="match status" value="1"/>
</dbReference>
<reference evidence="2" key="1">
    <citation type="submission" date="2014-08" db="EMBL/GenBank/DDBJ databases">
        <title>Comparative genomics of the Paenibacillus odorifer group.</title>
        <authorList>
            <person name="den Bakker H.C."/>
            <person name="Tsai Y.-C.Y.-C."/>
            <person name="Martin N."/>
            <person name="Korlach J."/>
            <person name="Wiedmann M."/>
        </authorList>
    </citation>
    <scope>NUCLEOTIDE SEQUENCE [LARGE SCALE GENOMIC DNA]</scope>
    <source>
        <strain evidence="2">DSM 13188</strain>
    </source>
</reference>
<proteinExistence type="predicted"/>
<dbReference type="KEGG" id="pbd:PBOR_17190"/>
<dbReference type="RefSeq" id="WP_042213447.1">
    <property type="nucleotide sequence ID" value="NZ_CP009285.1"/>
</dbReference>
<dbReference type="InterPro" id="IPR012452">
    <property type="entry name" value="DUF1657"/>
</dbReference>
<evidence type="ECO:0000313" key="3">
    <source>
        <dbReference type="Proteomes" id="UP000029518"/>
    </source>
</evidence>
<name>A0A089LAH7_PAEBO</name>
<dbReference type="OrthoDB" id="1684731at2"/>
<dbReference type="HOGENOM" id="CLU_185905_1_0_9"/>
<accession>A0A089LAH7</accession>
<dbReference type="EMBL" id="CP009285">
    <property type="protein sequence ID" value="AIQ58481.1"/>
    <property type="molecule type" value="Genomic_DNA"/>
</dbReference>
<evidence type="ECO:0000313" key="2">
    <source>
        <dbReference type="EMBL" id="AIQ58481.1"/>
    </source>
</evidence>
<organism evidence="2 3">
    <name type="scientific">Paenibacillus borealis</name>
    <dbReference type="NCBI Taxonomy" id="160799"/>
    <lineage>
        <taxon>Bacteria</taxon>
        <taxon>Bacillati</taxon>
        <taxon>Bacillota</taxon>
        <taxon>Bacilli</taxon>
        <taxon>Bacillales</taxon>
        <taxon>Paenibacillaceae</taxon>
        <taxon>Paenibacillus</taxon>
    </lineage>
</organism>